<reference evidence="9 10" key="1">
    <citation type="journal article" date="2014" name="Gut Pathog.">
        <title>Gene clusters of Hafnia alvei strain FB1 important in survival and pathogenesis: a draft genome perspective.</title>
        <authorList>
            <person name="Tan J.Y."/>
            <person name="Yin W.F."/>
            <person name="Chan K.G."/>
        </authorList>
    </citation>
    <scope>NUCLEOTIDE SEQUENCE [LARGE SCALE GENOMIC DNA]</scope>
    <source>
        <strain evidence="9 10">FB1</strain>
    </source>
</reference>
<dbReference type="PATRIC" id="fig|1453496.5.peg.1033"/>
<keyword evidence="4 7" id="KW-0479">Metal-binding</keyword>
<feature type="binding site" evidence="7">
    <location>
        <position position="55"/>
    </location>
    <ligand>
        <name>Zn(2+)</name>
        <dbReference type="ChEBI" id="CHEBI:29105"/>
        <label>1</label>
    </ligand>
</feature>
<feature type="binding site" evidence="7">
    <location>
        <position position="127"/>
    </location>
    <ligand>
        <name>Zn(2+)</name>
        <dbReference type="ChEBI" id="CHEBI:29105"/>
        <label>2</label>
    </ligand>
</feature>
<dbReference type="PANTHER" id="PTHR43705:SF1">
    <property type="entry name" value="HYDROXYACYLGLUTATHIONE HYDROLASE GLOB"/>
    <property type="match status" value="1"/>
</dbReference>
<feature type="binding site" evidence="7">
    <location>
        <position position="165"/>
    </location>
    <ligand>
        <name>Zn(2+)</name>
        <dbReference type="ChEBI" id="CHEBI:29105"/>
        <label>2</label>
    </ligand>
</feature>
<evidence type="ECO:0000256" key="1">
    <source>
        <dbReference type="ARBA" id="ARBA00001623"/>
    </source>
</evidence>
<comment type="function">
    <text evidence="7">Thiolesterase that catalyzes the hydrolysis of S-D-lactoyl-glutathione to form glutathione and D-lactic acid.</text>
</comment>
<dbReference type="EMBL" id="CP009706">
    <property type="protein sequence ID" value="AIU71839.1"/>
    <property type="molecule type" value="Genomic_DNA"/>
</dbReference>
<evidence type="ECO:0000256" key="7">
    <source>
        <dbReference type="HAMAP-Rule" id="MF_01374"/>
    </source>
</evidence>
<comment type="subunit">
    <text evidence="7">Monomer.</text>
</comment>
<keyword evidence="5 7" id="KW-0378">Hydrolase</keyword>
<evidence type="ECO:0000256" key="4">
    <source>
        <dbReference type="ARBA" id="ARBA00022723"/>
    </source>
</evidence>
<dbReference type="HAMAP" id="MF_01374">
    <property type="entry name" value="Glyoxalase_2"/>
    <property type="match status" value="1"/>
</dbReference>
<gene>
    <name evidence="7" type="primary">gloB</name>
    <name evidence="9" type="ORF">AT03_05195</name>
</gene>
<organism evidence="9 10">
    <name type="scientific">Hafnia alvei FB1</name>
    <dbReference type="NCBI Taxonomy" id="1453496"/>
    <lineage>
        <taxon>Bacteria</taxon>
        <taxon>Pseudomonadati</taxon>
        <taxon>Pseudomonadota</taxon>
        <taxon>Gammaproteobacteria</taxon>
        <taxon>Enterobacterales</taxon>
        <taxon>Hafniaceae</taxon>
        <taxon>Hafnia</taxon>
    </lineage>
</organism>
<protein>
    <recommendedName>
        <fullName evidence="7">Hydroxyacylglutathione hydrolase</fullName>
        <ecNumber evidence="7">3.1.2.6</ecNumber>
    </recommendedName>
    <alternativeName>
        <fullName evidence="7">Glyoxalase II</fullName>
        <shortName evidence="7">Glx II</shortName>
    </alternativeName>
</protein>
<evidence type="ECO:0000313" key="9">
    <source>
        <dbReference type="EMBL" id="AIU71839.1"/>
    </source>
</evidence>
<dbReference type="GO" id="GO:0004416">
    <property type="term" value="F:hydroxyacylglutathione hydrolase activity"/>
    <property type="evidence" value="ECO:0007669"/>
    <property type="project" value="UniProtKB-UniRule"/>
</dbReference>
<dbReference type="InterPro" id="IPR035680">
    <property type="entry name" value="Clx_II_MBL"/>
</dbReference>
<dbReference type="EC" id="3.1.2.6" evidence="7"/>
<dbReference type="Pfam" id="PF16123">
    <property type="entry name" value="HAGH_C"/>
    <property type="match status" value="1"/>
</dbReference>
<dbReference type="SUPFAM" id="SSF56281">
    <property type="entry name" value="Metallo-hydrolase/oxidoreductase"/>
    <property type="match status" value="1"/>
</dbReference>
<sequence>MNLISIPAMQDNYIWLLANDQQECLIVDPGVAAPALHYLTENKLTPKAILLTHHHNDHVGGVGEILQHYPDIPVYGPHETANKGCTQQVRGHDEITVLGMTFSVLDVPGHTLGHIAYYATPYLFCGDTLFSAGCGRIFEGTPEQMYASLQLIAQLPDNTLICCAHEYTESNLRFARYVLPENKEIETYQKQVHELRLKHQPSVPSLLKIEKEINPFLRCYDNDLQRNLGFENQPNKTWQVFARLRDMKDSF</sequence>
<dbReference type="GO" id="GO:0019243">
    <property type="term" value="P:methylglyoxal catabolic process to D-lactate via S-lactoyl-glutathione"/>
    <property type="evidence" value="ECO:0007669"/>
    <property type="project" value="UniProtKB-UniRule"/>
</dbReference>
<dbReference type="CDD" id="cd07723">
    <property type="entry name" value="hydroxyacylglutathione_hydrolase_MBL-fold"/>
    <property type="match status" value="1"/>
</dbReference>
<evidence type="ECO:0000256" key="3">
    <source>
        <dbReference type="ARBA" id="ARBA00006759"/>
    </source>
</evidence>
<evidence type="ECO:0000256" key="2">
    <source>
        <dbReference type="ARBA" id="ARBA00004963"/>
    </source>
</evidence>
<dbReference type="RefSeq" id="WP_025800392.1">
    <property type="nucleotide sequence ID" value="NZ_CP009706.1"/>
</dbReference>
<dbReference type="NCBIfam" id="TIGR03413">
    <property type="entry name" value="GSH_gloB"/>
    <property type="match status" value="1"/>
</dbReference>
<dbReference type="AlphaFoldDB" id="A0A097QZB9"/>
<keyword evidence="10" id="KW-1185">Reference proteome</keyword>
<dbReference type="SMART" id="SM00849">
    <property type="entry name" value="Lactamase_B"/>
    <property type="match status" value="1"/>
</dbReference>
<dbReference type="PANTHER" id="PTHR43705">
    <property type="entry name" value="HYDROXYACYLGLUTATHIONE HYDROLASE"/>
    <property type="match status" value="1"/>
</dbReference>
<dbReference type="KEGG" id="hav:AT03_05195"/>
<dbReference type="InterPro" id="IPR032282">
    <property type="entry name" value="HAGH_C"/>
</dbReference>
<dbReference type="OrthoDB" id="9802248at2"/>
<dbReference type="InterPro" id="IPR036866">
    <property type="entry name" value="RibonucZ/Hydroxyglut_hydro"/>
</dbReference>
<dbReference type="GO" id="GO:0046872">
    <property type="term" value="F:metal ion binding"/>
    <property type="evidence" value="ECO:0007669"/>
    <property type="project" value="UniProtKB-KW"/>
</dbReference>
<accession>A0A097QZB9</accession>
<dbReference type="UniPathway" id="UPA00619">
    <property type="reaction ID" value="UER00676"/>
</dbReference>
<dbReference type="InterPro" id="IPR017782">
    <property type="entry name" value="Hydroxyacylglutathione_Hdrlase"/>
</dbReference>
<comment type="similarity">
    <text evidence="3 7">Belongs to the metallo-beta-lactamase superfamily. Glyoxalase II family.</text>
</comment>
<proteinExistence type="inferred from homology"/>
<name>A0A097QZB9_HAFAL</name>
<feature type="domain" description="Metallo-beta-lactamase" evidence="8">
    <location>
        <begin position="11"/>
        <end position="165"/>
    </location>
</feature>
<comment type="pathway">
    <text evidence="2 7">Secondary metabolite metabolism; methylglyoxal degradation; (R)-lactate from methylglyoxal: step 2/2.</text>
</comment>
<dbReference type="Pfam" id="PF00753">
    <property type="entry name" value="Lactamase_B"/>
    <property type="match status" value="2"/>
</dbReference>
<dbReference type="PIRSF" id="PIRSF005457">
    <property type="entry name" value="Glx"/>
    <property type="match status" value="1"/>
</dbReference>
<dbReference type="eggNOG" id="COG0491">
    <property type="taxonomic scope" value="Bacteria"/>
</dbReference>
<evidence type="ECO:0000313" key="10">
    <source>
        <dbReference type="Proteomes" id="UP000029986"/>
    </source>
</evidence>
<keyword evidence="6 7" id="KW-0862">Zinc</keyword>
<dbReference type="InterPro" id="IPR001279">
    <property type="entry name" value="Metallo-B-lactamas"/>
</dbReference>
<dbReference type="Gene3D" id="3.60.15.10">
    <property type="entry name" value="Ribonuclease Z/Hydroxyacylglutathione hydrolase-like"/>
    <property type="match status" value="1"/>
</dbReference>
<feature type="binding site" evidence="7">
    <location>
        <position position="127"/>
    </location>
    <ligand>
        <name>Zn(2+)</name>
        <dbReference type="ChEBI" id="CHEBI:29105"/>
        <label>1</label>
    </ligand>
</feature>
<dbReference type="HOGENOM" id="CLU_030571_4_1_6"/>
<comment type="catalytic activity">
    <reaction evidence="1 7">
        <text>an S-(2-hydroxyacyl)glutathione + H2O = a 2-hydroxy carboxylate + glutathione + H(+)</text>
        <dbReference type="Rhea" id="RHEA:21864"/>
        <dbReference type="ChEBI" id="CHEBI:15377"/>
        <dbReference type="ChEBI" id="CHEBI:15378"/>
        <dbReference type="ChEBI" id="CHEBI:57925"/>
        <dbReference type="ChEBI" id="CHEBI:58896"/>
        <dbReference type="ChEBI" id="CHEBI:71261"/>
        <dbReference type="EC" id="3.1.2.6"/>
    </reaction>
</comment>
<feature type="binding site" evidence="7">
    <location>
        <position position="53"/>
    </location>
    <ligand>
        <name>Zn(2+)</name>
        <dbReference type="ChEBI" id="CHEBI:29105"/>
        <label>1</label>
    </ligand>
</feature>
<feature type="binding site" evidence="7">
    <location>
        <position position="110"/>
    </location>
    <ligand>
        <name>Zn(2+)</name>
        <dbReference type="ChEBI" id="CHEBI:29105"/>
        <label>1</label>
    </ligand>
</feature>
<comment type="cofactor">
    <cofactor evidence="7">
        <name>Zn(2+)</name>
        <dbReference type="ChEBI" id="CHEBI:29105"/>
    </cofactor>
    <text evidence="7">Binds 2 Zn(2+) ions per subunit.</text>
</comment>
<evidence type="ECO:0000256" key="5">
    <source>
        <dbReference type="ARBA" id="ARBA00022801"/>
    </source>
</evidence>
<feature type="binding site" evidence="7">
    <location>
        <position position="57"/>
    </location>
    <ligand>
        <name>Zn(2+)</name>
        <dbReference type="ChEBI" id="CHEBI:29105"/>
        <label>2</label>
    </ligand>
</feature>
<dbReference type="Proteomes" id="UP000029986">
    <property type="component" value="Chromosome"/>
</dbReference>
<evidence type="ECO:0000256" key="6">
    <source>
        <dbReference type="ARBA" id="ARBA00022833"/>
    </source>
</evidence>
<dbReference type="InterPro" id="IPR050110">
    <property type="entry name" value="Glyoxalase_II_hydrolase"/>
</dbReference>
<feature type="binding site" evidence="7">
    <location>
        <position position="58"/>
    </location>
    <ligand>
        <name>Zn(2+)</name>
        <dbReference type="ChEBI" id="CHEBI:29105"/>
        <label>2</label>
    </ligand>
</feature>
<evidence type="ECO:0000259" key="8">
    <source>
        <dbReference type="SMART" id="SM00849"/>
    </source>
</evidence>